<dbReference type="Proteomes" id="UP000553888">
    <property type="component" value="Unassembled WGS sequence"/>
</dbReference>
<organism evidence="1 2">
    <name type="scientific">Schumannella luteola</name>
    <dbReference type="NCBI Taxonomy" id="472059"/>
    <lineage>
        <taxon>Bacteria</taxon>
        <taxon>Bacillati</taxon>
        <taxon>Actinomycetota</taxon>
        <taxon>Actinomycetes</taxon>
        <taxon>Micrococcales</taxon>
        <taxon>Microbacteriaceae</taxon>
        <taxon>Schumannella</taxon>
    </lineage>
</organism>
<protein>
    <recommendedName>
        <fullName evidence="3">Nitroreductase family deazaflavin-dependent oxidoreductase</fullName>
    </recommendedName>
</protein>
<keyword evidence="2" id="KW-1185">Reference proteome</keyword>
<sequence length="139" mass="15641">MGIRNRWLRFLGRRLNPITLSAARRGRGPFTIVRHRGRVSGTIHETPIIVARSGADFVAELTYGPRVQWYRNIQAAGGSCELVRGVGTWRIRSTEPLGAESGLRAYGPPRSWILRLLRRHDFLLLRVAPAEPSADDETD</sequence>
<name>A0A852YA69_9MICO</name>
<evidence type="ECO:0008006" key="3">
    <source>
        <dbReference type="Google" id="ProtNLM"/>
    </source>
</evidence>
<dbReference type="InterPro" id="IPR012349">
    <property type="entry name" value="Split_barrel_FMN-bd"/>
</dbReference>
<gene>
    <name evidence="1" type="ORF">BJ979_002482</name>
</gene>
<evidence type="ECO:0000313" key="2">
    <source>
        <dbReference type="Proteomes" id="UP000553888"/>
    </source>
</evidence>
<accession>A0A852YA69</accession>
<dbReference type="EMBL" id="JACBZY010000001">
    <property type="protein sequence ID" value="NYG99856.1"/>
    <property type="molecule type" value="Genomic_DNA"/>
</dbReference>
<evidence type="ECO:0000313" key="1">
    <source>
        <dbReference type="EMBL" id="NYG99856.1"/>
    </source>
</evidence>
<proteinExistence type="predicted"/>
<dbReference type="Gene3D" id="2.30.110.10">
    <property type="entry name" value="Electron Transport, Fmn-binding Protein, Chain A"/>
    <property type="match status" value="1"/>
</dbReference>
<reference evidence="1 2" key="1">
    <citation type="submission" date="2020-07" db="EMBL/GenBank/DDBJ databases">
        <title>Sequencing the genomes of 1000 actinobacteria strains.</title>
        <authorList>
            <person name="Klenk H.-P."/>
        </authorList>
    </citation>
    <scope>NUCLEOTIDE SEQUENCE [LARGE SCALE GENOMIC DNA]</scope>
    <source>
        <strain evidence="1 2">DSM 23141</strain>
    </source>
</reference>
<dbReference type="RefSeq" id="WP_179568312.1">
    <property type="nucleotide sequence ID" value="NZ_JACBZY010000001.1"/>
</dbReference>
<comment type="caution">
    <text evidence="1">The sequence shown here is derived from an EMBL/GenBank/DDBJ whole genome shotgun (WGS) entry which is preliminary data.</text>
</comment>
<dbReference type="AlphaFoldDB" id="A0A852YA69"/>